<evidence type="ECO:0000313" key="4">
    <source>
        <dbReference type="Proteomes" id="UP000557872"/>
    </source>
</evidence>
<feature type="signal peptide" evidence="2">
    <location>
        <begin position="1"/>
        <end position="34"/>
    </location>
</feature>
<evidence type="ECO:0000313" key="3">
    <source>
        <dbReference type="EMBL" id="NWK55892.1"/>
    </source>
</evidence>
<accession>A0A851GG56</accession>
<evidence type="ECO:0000256" key="1">
    <source>
        <dbReference type="SAM" id="MobiDB-lite"/>
    </source>
</evidence>
<dbReference type="RefSeq" id="WP_178932428.1">
    <property type="nucleotide sequence ID" value="NZ_JACBAZ010000003.1"/>
</dbReference>
<dbReference type="AlphaFoldDB" id="A0A851GG56"/>
<gene>
    <name evidence="3" type="ORF">HW115_09735</name>
</gene>
<evidence type="ECO:0000256" key="2">
    <source>
        <dbReference type="SAM" id="SignalP"/>
    </source>
</evidence>
<organism evidence="3 4">
    <name type="scientific">Oceaniferula marina</name>
    <dbReference type="NCBI Taxonomy" id="2748318"/>
    <lineage>
        <taxon>Bacteria</taxon>
        <taxon>Pseudomonadati</taxon>
        <taxon>Verrucomicrobiota</taxon>
        <taxon>Verrucomicrobiia</taxon>
        <taxon>Verrucomicrobiales</taxon>
        <taxon>Verrucomicrobiaceae</taxon>
        <taxon>Oceaniferula</taxon>
    </lineage>
</organism>
<feature type="chain" id="PRO_5033068159" description="PEP-CTERM protein-sorting domain-containing protein" evidence="2">
    <location>
        <begin position="35"/>
        <end position="274"/>
    </location>
</feature>
<feature type="region of interest" description="Disordered" evidence="1">
    <location>
        <begin position="232"/>
        <end position="256"/>
    </location>
</feature>
<name>A0A851GG56_9BACT</name>
<keyword evidence="4" id="KW-1185">Reference proteome</keyword>
<feature type="compositionally biased region" description="Pro residues" evidence="1">
    <location>
        <begin position="241"/>
        <end position="254"/>
    </location>
</feature>
<comment type="caution">
    <text evidence="3">The sequence shown here is derived from an EMBL/GenBank/DDBJ whole genome shotgun (WGS) entry which is preliminary data.</text>
</comment>
<sequence length="274" mass="28814">MKMTPKPPHKRAAAKYALAIGCTLFGWLSPPVEAVSIDLTTSINAGGEINGAIFLVDNSQPAGTGIFGRDAGGVFLRIQVTGTEQGYNTSANGVMDNKTGPFTRDLLYSTLNTVSIEGSLYVPFLLDTNEMNTVEGRTITMESLKIFSSTTGGLSHGDIGGLEGDAATTLLYDLDGTPDGDSSVLLDYDLIGRGSGAADMGVFIPLINFAGVEDDEYIVLYSSFSGADAGFEEWTPGAQGPLPPDDPGPNPLPEPSTGVMGLIGLMLILRRRNR</sequence>
<reference evidence="3 4" key="1">
    <citation type="submission" date="2020-07" db="EMBL/GenBank/DDBJ databases">
        <title>Roseicoccus Jingziensis gen. nov., sp. nov., isolated from coastal seawater.</title>
        <authorList>
            <person name="Feng X."/>
        </authorList>
    </citation>
    <scope>NUCLEOTIDE SEQUENCE [LARGE SCALE GENOMIC DNA]</scope>
    <source>
        <strain evidence="3 4">N1E253</strain>
    </source>
</reference>
<protein>
    <recommendedName>
        <fullName evidence="5">PEP-CTERM protein-sorting domain-containing protein</fullName>
    </recommendedName>
</protein>
<dbReference type="Proteomes" id="UP000557872">
    <property type="component" value="Unassembled WGS sequence"/>
</dbReference>
<proteinExistence type="predicted"/>
<evidence type="ECO:0008006" key="5">
    <source>
        <dbReference type="Google" id="ProtNLM"/>
    </source>
</evidence>
<keyword evidence="2" id="KW-0732">Signal</keyword>
<dbReference type="EMBL" id="JACBAZ010000003">
    <property type="protein sequence ID" value="NWK55892.1"/>
    <property type="molecule type" value="Genomic_DNA"/>
</dbReference>